<feature type="compositionally biased region" description="Low complexity" evidence="6">
    <location>
        <begin position="146"/>
        <end position="170"/>
    </location>
</feature>
<feature type="region of interest" description="Disordered" evidence="6">
    <location>
        <begin position="1186"/>
        <end position="1247"/>
    </location>
</feature>
<feature type="region of interest" description="Disordered" evidence="6">
    <location>
        <begin position="1119"/>
        <end position="1171"/>
    </location>
</feature>
<feature type="compositionally biased region" description="Low complexity" evidence="6">
    <location>
        <begin position="1077"/>
        <end position="1099"/>
    </location>
</feature>
<comment type="similarity">
    <text evidence="2">Belongs to the shroom family.</text>
</comment>
<feature type="domain" description="ASD2" evidence="7">
    <location>
        <begin position="1339"/>
        <end position="1628"/>
    </location>
</feature>
<evidence type="ECO:0000313" key="8">
    <source>
        <dbReference type="Proteomes" id="UP000694846"/>
    </source>
</evidence>
<dbReference type="PANTHER" id="PTHR15012">
    <property type="entry name" value="APICAL PROTEIN/SHROOM-RELATED"/>
    <property type="match status" value="1"/>
</dbReference>
<feature type="compositionally biased region" description="Gly residues" evidence="6">
    <location>
        <begin position="23"/>
        <end position="32"/>
    </location>
</feature>
<feature type="compositionally biased region" description="Basic and acidic residues" evidence="6">
    <location>
        <begin position="201"/>
        <end position="212"/>
    </location>
</feature>
<dbReference type="GO" id="GO:0043296">
    <property type="term" value="C:apical junction complex"/>
    <property type="evidence" value="ECO:0007669"/>
    <property type="project" value="TreeGrafter"/>
</dbReference>
<feature type="region of interest" description="Disordered" evidence="6">
    <location>
        <begin position="864"/>
        <end position="890"/>
    </location>
</feature>
<feature type="region of interest" description="Disordered" evidence="6">
    <location>
        <begin position="1"/>
        <end position="34"/>
    </location>
</feature>
<feature type="compositionally biased region" description="Polar residues" evidence="6">
    <location>
        <begin position="1000"/>
        <end position="1009"/>
    </location>
</feature>
<feature type="region of interest" description="Disordered" evidence="6">
    <location>
        <begin position="960"/>
        <end position="1099"/>
    </location>
</feature>
<evidence type="ECO:0000313" key="9">
    <source>
        <dbReference type="RefSeq" id="XP_025405763.1"/>
    </source>
</evidence>
<feature type="compositionally biased region" description="Basic and acidic residues" evidence="6">
    <location>
        <begin position="11"/>
        <end position="21"/>
    </location>
</feature>
<sequence length="1629" mass="178607">MFSSRTRSSVRLKDPKQRDDPNVGGGVGGSGGAFTRWLREFRRETYKVNTTNGGVGGNCGNGGTYHTTAEDGRRRHSFNAHDKNAHQAAPRLGGSHNAPASRTPCRRANSTVAPKSRVRNDGSFAKPNCSAVATIRELSGSKENRSNCNNESRRINSSNSNNNSSSSSSNGVKCGQVTARMTETCDRHVPLRHRAPLPPVEVKDTSCGHEKFPSWPATTTAGTTTKSNGMSATAARKSWAEEQTNNYPKEEQPPPIVRPYPKRLSNGLYTQQLKTVMERCEKGKPELLDRVRSMRTKSGYVERLTAEKNFCVPLSLTTVQDPAMDLKSQLTQAQLEKYSRAYDDSSHRETDEYSSCFDGSDSALSSHLTKEELEHYTRIYEEKSTSQVSLTEKAVPSHQHQTSYAQSEGYHSYVSSTDSTSTPFLDRLRRENESVVVVVGKDSDKCTATAAVATTQGRDSSASSGSSSETLKWHGSNSDLSTVSSGGHRVTTQLIAHSAKVSAPQRHHSESVLSVTESWSSSGSGQELTGRPANQRNLRKLFPVSTYTVQPAVVMDEKTSPKSPPALSVAERINELEKQQQQQQCSNKFTYFDPDKKHKVPDHSLRAIQKRALLSFYERHQPGSSWRSEPQLSPPPRPPPIPSRPRLPTPLSRRSSISSEYDTPATWNDDCSKDECSNDEVTSANNPKELNKNQHRSSSCGSLSTAILGPMVLGPSISIDDWVPELPPKKKQLARQQTPVTTATQTKREPSPDLPPPPPMVDEDEHMFVSDEPLPPPPPEAIWPKPESLRNDKFLRNGKEKRLESSFSAVEDVLSNYHGHHPQHPHQHNAMSEKSKSLSYIFDSHKAVPQTPVKSFATELLLPTGGNTANDSPDDRHNGTKEFGRSSSVRRNKLTIPNKDYCKSEFSARKSVFQGGAVPKQVVMSTVKPPAFSATTTTVQSNVVKHQICTPLKIARDADKRTATANRSPSTASTKNVVAGPLKSSGAFPPSLEPNCPPTLYQQSQSKASYLSAYKREPREREKGLPNFEGSYKRTASPNNTGRSDAAVAEEPQDVENVAPDGSDCSGNLLELGGRLQQDNNNSTTTSQQPSPVKQQPVDVTTAAVVTLPPAPTVLSERPIVDQQQQQQPQPQQPQQQSKTLPRSNNSAGQDFKRSSRTPRTQSDPSNMPNKTDAAVITTLQMMMMPPPRHSESVSSLHTQKRSQSDLSQVGSTESGYSSLSLNAPSPSHSPTRMSSSDFGTAIGAPPLHHHHSSTAAIITAVGGELADECTSSWHPAEQIAAATSPAAPVNQQYHHPVSRSCSVVSSDAASQTDLKSGAGTPSVVRRKLPEEIECEELSRDLISHLSPSDKLHNILAPGPDVKRSTDYVSPLFRMDLVPRSRTSVAEKCIDCISNDTDNINDAICNPNNGLSPNSSYYTISEPKAKLLNLQYSRHRQLSGIALPECNGIGNLQKKKADLVSRLDRKLKVLRDEQIALAEEASVNETLGVSVADRVKAVAKSQEANKFKTHVQEVGHITSLLLSLSGRLARAENALLDLNIDHLEKKALEEKKSKLTCQLEEAKELKENIDRRGDFVSTILCRYLTPDEYSDYDHFIAMKAKLLIDAREIADKIQLGEEQLRALKETLED</sequence>
<accession>A0A8B8F4N9</accession>
<feature type="compositionally biased region" description="Pro residues" evidence="6">
    <location>
        <begin position="632"/>
        <end position="648"/>
    </location>
</feature>
<dbReference type="RefSeq" id="XP_025405764.1">
    <property type="nucleotide sequence ID" value="XM_025549979.1"/>
</dbReference>
<keyword evidence="5" id="KW-0175">Coiled coil</keyword>
<evidence type="ECO:0000313" key="10">
    <source>
        <dbReference type="RefSeq" id="XP_025405764.1"/>
    </source>
</evidence>
<feature type="compositionally biased region" description="Polar residues" evidence="6">
    <location>
        <begin position="1138"/>
        <end position="1149"/>
    </location>
</feature>
<feature type="compositionally biased region" description="Polar residues" evidence="6">
    <location>
        <begin position="413"/>
        <end position="422"/>
    </location>
</feature>
<dbReference type="GO" id="GO:0005912">
    <property type="term" value="C:adherens junction"/>
    <property type="evidence" value="ECO:0007669"/>
    <property type="project" value="TreeGrafter"/>
</dbReference>
<evidence type="ECO:0000256" key="6">
    <source>
        <dbReference type="SAM" id="MobiDB-lite"/>
    </source>
</evidence>
<dbReference type="InterPro" id="IPR027685">
    <property type="entry name" value="Shroom_fam"/>
</dbReference>
<dbReference type="Pfam" id="PF08687">
    <property type="entry name" value="ASD2"/>
    <property type="match status" value="1"/>
</dbReference>
<feature type="compositionally biased region" description="Basic and acidic residues" evidence="6">
    <location>
        <begin position="1014"/>
        <end position="1024"/>
    </location>
</feature>
<evidence type="ECO:0000256" key="4">
    <source>
        <dbReference type="ARBA" id="ARBA00023212"/>
    </source>
</evidence>
<feature type="compositionally biased region" description="Polar residues" evidence="6">
    <location>
        <begin position="734"/>
        <end position="745"/>
    </location>
</feature>
<feature type="region of interest" description="Disordered" evidence="6">
    <location>
        <begin position="200"/>
        <end position="262"/>
    </location>
</feature>
<dbReference type="GeneID" id="112680005"/>
<evidence type="ECO:0000256" key="5">
    <source>
        <dbReference type="SAM" id="Coils"/>
    </source>
</evidence>
<organism evidence="8 10">
    <name type="scientific">Sipha flava</name>
    <name type="common">yellow sugarcane aphid</name>
    <dbReference type="NCBI Taxonomy" id="143950"/>
    <lineage>
        <taxon>Eukaryota</taxon>
        <taxon>Metazoa</taxon>
        <taxon>Ecdysozoa</taxon>
        <taxon>Arthropoda</taxon>
        <taxon>Hexapoda</taxon>
        <taxon>Insecta</taxon>
        <taxon>Pterygota</taxon>
        <taxon>Neoptera</taxon>
        <taxon>Paraneoptera</taxon>
        <taxon>Hemiptera</taxon>
        <taxon>Sternorrhyncha</taxon>
        <taxon>Aphidomorpha</taxon>
        <taxon>Aphidoidea</taxon>
        <taxon>Aphididae</taxon>
        <taxon>Sipha</taxon>
    </lineage>
</organism>
<dbReference type="GO" id="GO:0000902">
    <property type="term" value="P:cell morphogenesis"/>
    <property type="evidence" value="ECO:0007669"/>
    <property type="project" value="TreeGrafter"/>
</dbReference>
<keyword evidence="3" id="KW-0963">Cytoplasm</keyword>
<feature type="compositionally biased region" description="Basic and acidic residues" evidence="6">
    <location>
        <begin position="873"/>
        <end position="884"/>
    </location>
</feature>
<feature type="compositionally biased region" description="Polar residues" evidence="6">
    <location>
        <begin position="1158"/>
        <end position="1170"/>
    </location>
</feature>
<feature type="region of interest" description="Disordered" evidence="6">
    <location>
        <begin position="498"/>
        <end position="535"/>
    </location>
</feature>
<dbReference type="Gene3D" id="6.10.250.3120">
    <property type="match status" value="1"/>
</dbReference>
<proteinExistence type="inferred from homology"/>
<comment type="subcellular location">
    <subcellularLocation>
        <location evidence="1">Cytoplasm</location>
        <location evidence="1">Cytoskeleton</location>
    </subcellularLocation>
</comment>
<feature type="compositionally biased region" description="Polar residues" evidence="6">
    <location>
        <begin position="679"/>
        <end position="688"/>
    </location>
</feature>
<dbReference type="PANTHER" id="PTHR15012:SF32">
    <property type="entry name" value="PROTEIN SHROOM"/>
    <property type="match status" value="1"/>
</dbReference>
<keyword evidence="8" id="KW-1185">Reference proteome</keyword>
<feature type="compositionally biased region" description="Polar residues" evidence="6">
    <location>
        <begin position="1034"/>
        <end position="1043"/>
    </location>
</feature>
<protein>
    <submittedName>
        <fullName evidence="9 10">Uncharacterized protein LOC112680005</fullName>
    </submittedName>
</protein>
<dbReference type="GO" id="GO:0007015">
    <property type="term" value="P:actin filament organization"/>
    <property type="evidence" value="ECO:0007669"/>
    <property type="project" value="TreeGrafter"/>
</dbReference>
<keyword evidence="4" id="KW-0206">Cytoskeleton</keyword>
<reference evidence="9 10" key="1">
    <citation type="submission" date="2025-04" db="UniProtKB">
        <authorList>
            <consortium name="RefSeq"/>
        </authorList>
    </citation>
    <scope>IDENTIFICATION</scope>
    <source>
        <tissue evidence="9 10">Whole body</tissue>
    </source>
</reference>
<feature type="region of interest" description="Disordered" evidence="6">
    <location>
        <begin position="729"/>
        <end position="787"/>
    </location>
</feature>
<feature type="compositionally biased region" description="Polar residues" evidence="6">
    <location>
        <begin position="475"/>
        <end position="486"/>
    </location>
</feature>
<dbReference type="GO" id="GO:0030864">
    <property type="term" value="C:cortical actin cytoskeleton"/>
    <property type="evidence" value="ECO:0007669"/>
    <property type="project" value="TreeGrafter"/>
</dbReference>
<dbReference type="RefSeq" id="XP_025405763.1">
    <property type="nucleotide sequence ID" value="XM_025549978.1"/>
</dbReference>
<feature type="compositionally biased region" description="Low complexity" evidence="6">
    <location>
        <begin position="1123"/>
        <end position="1137"/>
    </location>
</feature>
<feature type="region of interest" description="Disordered" evidence="6">
    <location>
        <begin position="397"/>
        <end position="422"/>
    </location>
</feature>
<evidence type="ECO:0000259" key="7">
    <source>
        <dbReference type="PROSITE" id="PS51307"/>
    </source>
</evidence>
<feature type="region of interest" description="Disordered" evidence="6">
    <location>
        <begin position="620"/>
        <end position="702"/>
    </location>
</feature>
<feature type="compositionally biased region" description="Polar residues" evidence="6">
    <location>
        <begin position="1205"/>
        <end position="1224"/>
    </location>
</feature>
<gene>
    <name evidence="9 10" type="primary">LOC112680005</name>
</gene>
<evidence type="ECO:0000256" key="1">
    <source>
        <dbReference type="ARBA" id="ARBA00004245"/>
    </source>
</evidence>
<feature type="region of interest" description="Disordered" evidence="6">
    <location>
        <begin position="83"/>
        <end position="126"/>
    </location>
</feature>
<dbReference type="InterPro" id="IPR014799">
    <property type="entry name" value="ASD2_dom"/>
</dbReference>
<dbReference type="Proteomes" id="UP000694846">
    <property type="component" value="Unplaced"/>
</dbReference>
<dbReference type="OrthoDB" id="10063560at2759"/>
<dbReference type="GO" id="GO:0016324">
    <property type="term" value="C:apical plasma membrane"/>
    <property type="evidence" value="ECO:0007669"/>
    <property type="project" value="TreeGrafter"/>
</dbReference>
<feature type="coiled-coil region" evidence="5">
    <location>
        <begin position="1545"/>
        <end position="1572"/>
    </location>
</feature>
<feature type="compositionally biased region" description="Low complexity" evidence="6">
    <location>
        <begin position="1225"/>
        <end position="1237"/>
    </location>
</feature>
<name>A0A8B8F4N9_9HEMI</name>
<feature type="compositionally biased region" description="Low complexity" evidence="6">
    <location>
        <begin position="511"/>
        <end position="529"/>
    </location>
</feature>
<feature type="compositionally biased region" description="Low complexity" evidence="6">
    <location>
        <begin position="649"/>
        <end position="659"/>
    </location>
</feature>
<evidence type="ECO:0000256" key="3">
    <source>
        <dbReference type="ARBA" id="ARBA00022490"/>
    </source>
</evidence>
<feature type="compositionally biased region" description="Polar residues" evidence="6">
    <location>
        <begin position="963"/>
        <end position="976"/>
    </location>
</feature>
<feature type="region of interest" description="Disordered" evidence="6">
    <location>
        <begin position="141"/>
        <end position="175"/>
    </location>
</feature>
<evidence type="ECO:0000256" key="2">
    <source>
        <dbReference type="ARBA" id="ARBA00006469"/>
    </source>
</evidence>
<feature type="region of interest" description="Disordered" evidence="6">
    <location>
        <begin position="451"/>
        <end position="486"/>
    </location>
</feature>
<dbReference type="PROSITE" id="PS51307">
    <property type="entry name" value="ASD2"/>
    <property type="match status" value="1"/>
</dbReference>
<dbReference type="GO" id="GO:0051015">
    <property type="term" value="F:actin filament binding"/>
    <property type="evidence" value="ECO:0007669"/>
    <property type="project" value="InterPro"/>
</dbReference>